<keyword evidence="2" id="KW-0963">Cytoplasm</keyword>
<feature type="coiled-coil region" evidence="6">
    <location>
        <begin position="3370"/>
        <end position="3397"/>
    </location>
</feature>
<dbReference type="PROSITE" id="PS51450">
    <property type="entry name" value="LRR"/>
    <property type="match status" value="1"/>
</dbReference>
<feature type="compositionally biased region" description="Low complexity" evidence="7">
    <location>
        <begin position="1271"/>
        <end position="1280"/>
    </location>
</feature>
<dbReference type="InterPro" id="IPR003108">
    <property type="entry name" value="GAR_dom"/>
</dbReference>
<feature type="compositionally biased region" description="Polar residues" evidence="7">
    <location>
        <begin position="1298"/>
        <end position="1314"/>
    </location>
</feature>
<dbReference type="SUPFAM" id="SSF46966">
    <property type="entry name" value="Spectrin repeat"/>
    <property type="match status" value="5"/>
</dbReference>
<dbReference type="Gene3D" id="3.30.920.20">
    <property type="entry name" value="Gas2-like domain"/>
    <property type="match status" value="1"/>
</dbReference>
<dbReference type="InterPro" id="IPR036872">
    <property type="entry name" value="CH_dom_sf"/>
</dbReference>
<sequence>MSFEMVVDDNNNHYFPDLNEQDWILEKPISVLSLDLADRKVLKVADQRDAVQKKTFTKWMNFYLSTRNGLHVDDLFVDLRDGHLLLTLLEILTNQTIPRERGSSKFHALRNIEQCLQSLECDHNIRLVNIRPEELVNGNPKLTLGLIWRIILHFQFSDAILFSSDEAVSTALTESVPLKTSTKKLILDQVPANYRTRLLLWARQHCQDYPGVSMDDFTSSWRNGRAFLVILHRHNPKLIDIKQVYRSSNRDNLMYAFDFAEKHYGITKLIDPEDVDSDEPDEKSILLYISHLYKACPIVPVHPYHEQHNKIHREGELLYEYTTLSTDVMQWIRQKMDYLNRKIKFQTFEQFRTFEDNFQKMKHTELPKYHRLFYRLKSIDAEFEILQSNESLQPDIHSLNLAWNKLEVTLTQTEIDLQHYEKLERDLDSIERDITNIEIKSKPFDTHYINEIQIKLEQMINHFHTLSLPDEQTRMVLERINQLNFRIDIHLISSPIVASSSPLHQVPSSGVEQLNVIVTGDFRDTIVSPQSDSSDSSRSQSRDLIKELHLIDTILTTLDQLVRERTIHLLQTSSPLTSDELLILYKQHQIISCEQVMYRSFSTSSADHRHNNRASTATCRHLPVRLVYNNVDDFYSSDTDAQYKTHLQHISACTTSSSSPSSINNGCYRILPFQYSPTEQHLSDLPSVTANERGINVRINLHRPQRRHKRRHRRHKTEEYERRSHKHMTKEQQHYSSCPVLYRNTSNVKLSAPSNITYIETRSIVRNGSADQLNKNKSIVDAPDFEHELVSQTNRVEKIRTQQSSSSAHHEVNSLVTQTSDHIQDLFNMSKNYSDKLDIADTALNLLNNLTAQIIDLETRLVSQPSLVDDEDSIRHQFNELNELNNHLQTLEKSVKELLRHSEQLSNERLIRISEQLATRWKRITSEIYQRKRSILQIIESHRSFHNVFQNEENALNHLQSRIQLLEPITNDPNNLHRIAKTVTDLFNDVLFQAQSVEHMNDVAVKFMEEVKMHDKILKHFRLSLCDLNSIAFKRRRISSNGQRASLVVLKQVESFDKRYANLLMKIEEYARLLKKNFNSIGQTINLPIDSISNLIHCYRSTILSRYDITFESFLSSDEDEQRIPKKTTRLDYNTVVVVVLHSFRFIDLSHGKVTINHHPLSSNDGSVSFETTYVIPRTEIETDQNRIANLNNNNNNDNDNKLQFIVQKQPSLSSAISNANIIVTNSKSNEMTKRKNLSFVDAVNSKYLDLSTGLFSSPFPFALSSSYSSSSPFSSSTSPPDHHRHPRNHFSSSSSSPPHTTDNKNLLSTSPLLVNNYPPPVGADSTITTTNTTTSITLKEAIDTNILDARSAYVVDTLEQRNYDLREAYSRGLINSTNHHIFDRATSRQVDLGEALKMGILKVGDPPSYNVISKTESLVISSVFDHRANTFIDPNTAIRAKILDPYHGLYFNNLTQESVSIDDAMSKGFVLVEQQQPTANHNHHHHHPNDKYVISTSLIRETRSYHLLGVRDYLNNKELTVQEAIQVGILDKQNGQYINRKTNEIFSISEAIAQGHIRAQPLPVDATINSDTASNSQIKRGTVKETKTYTLKSAIHPRTRQEIPIRLAIDEGIIDHAKGFYVNSITGENLPISVAIEKGLIFTELIDQHPRRFVKNLIIEQVIDPVTNRRLGVTEAIKTGLLNSNITIYYHSVTQKQMSILEAYEQGLIIGKLRDQHPPSFYGDQHEQVFYLITGVTDIRTDKVYNLQEGIQQKLFDHKKGVYIHPVTGDEINIGDAVKRGFIQVQSVSSQIIFNNIEHISSIDRRRAIISQEPYGNGNDSRSKLSIRIESQSRPRTPYEINESEVLQREKDVVEIESVQRLPRHKKQHQSTREEQIIEEHTTNVFDREIFVHQNNPLRPKSTDQQRQQYIEEVVIDDGINPNRRAKVDIKEDRRTLHKEIVIEGDRYMPPPLPPKDHVVINGSHRENEVRVVQSSRPQPLAPPPRPVHIDDRQREGQRIHHGELIIEDHPRPFTSSTQTTVTKEYLDITDTRSKSSSVTSPQKPSQPTTEFHLDEQQSWTEEEWEQWHCIMMIKNEPYRVIWVLNTATGDRLPLQIAYQRGLVDVKQRLFFDEKLNRKSHTFEEAVELGYMGIEPDTASLPIHVDGIDYMIHWVLDSSTKRRIFPRQAVRKQILDAVHGRYINPFNNSQVSLHEAIHLKFIGATEYNSKDDSLTVTINRQTYTIKWVYDTRNMKKILPRDALKQGILDIQLNEYRKVDTNDVLTIYDAIQAGYIRCNDDDSSSDNSVRPPSIISVDEDELTIATKTATYVITSVIHPLTQKEIKVSEAIDLGILDKEIGSYRDLVTNVQYELAEAINEGLVYATIIETKEDTEMLTSSVQEIVKKFIVKSVAVDSESHEKIGGLEAQAIGILNYAQGVYHDRKYNVKIPLDKAIEKKLLDVELVSQNRFEEYDLELITDTITEKRITLYRIHGVRNNVLDRMESGAVAVKNQMIDTETKTYTDFSTGETMTIQEAIDRKLIEAEISEHVERKPLGLSMQNAIRLGFYVAETGTFRDPATEHYMTLMEAIERGHIHVNGVAFADSEQGPITLYDAFSLGLINRRDGGKLNPPKISVYRARLVESKLHRMNVEDAIRCGLLNLRTGLYKHPHSGEQLHLKEAIQRGLIDGQSTIIEHPTSGRFMSLKDALEGIRIDNEGQVVDSYSNKVITTLDLAFNHRKLFSQFDVNAGEVFLPSQNEAVGFEKAIRKNLLDNNRMKLFDPKTSREYTIQDAIERGLVDAESGLIYDSHSHTQYSVREAIRHGIVAIVGAPLVPIKADHETVAAKITSRKHRRHSVVKSSLHYDYNSAPDSGDEDSHGSGWHRIKSRGRAFSPLSTDETSDIRRNIRRRTGSSPSGRCRDDDWRTGWRDGNNDDDDTLGGSGGGARRTGGNTFYSSVTTRTTQQSGGSSNRSQGGRTSSGFQQKKEDVSSLSTVQFKNEENHWISDMQAVADRLTLLNTQWNQYVYLTDDADELRANIEEIRVLQSEIEEEQVKIEILSQQAEYINPQFVPLSNDLEEKRVEICNTNKKLTNIFECFLLQTEQFNVTYTYLTEWFKTNNKELAAPGNLTTLNVDHNKLKDIRNEGIHLQTDLKTLQDYLQNIDLTIQDFQKLTNDRQCRSVFHQYQHRFQLLSIKHAEFLQQIKNISDQYESFINLFDEINHLNNEFLKTMNEFDQHLTVNKKNDNTLQLLLLNVQQHLDKLHLLAKHEPSSPEIKEHLSNLLHSHTERYNDAQRRLMHHFDLIQRYLHERQTIKERIDELDVWLVNNVENDFLSQPLSLKRSKLDQQIVNFRQFHAQLRTRRFSYDSDINTNVNHEELFDENDEKSLKTTEKHLHLLEQRASQYNERINRVSTRLNEFHLEHAYLIENYSKTFRRFTEQIEHNDDLDFTALQALLSNDQQSNIDHKLYQELVNALLDEENIEDENEIIELIQQINEHEKQCKRFQNDLKLILHTRQIIFDQYESAMNHIQEWLTTTDQLLNQQLPMHVCQQLLIEHSQLPIEQLKTYNEQFIQFYSSANLLNLYEQLKVTKKDRNLTKITSVAQTQTDRIIETYHLIKQRIVQYIQQLENLQQHVGQYRLAKQIAEDSIAKAKSFVNLDENIVLPLDDQHIEEMLQKYQKTFDRLKSMSFTIDDFKTIGLTLSKTAQRYIDVDSIRNEIESIEKSWCECIEFVLDTIDYLQLHQEDLREFSQSLKHLLTILNEKHIYLEKIHHDQLDQFYHDTEKLYEQIEVLNQKGQLLLQTSGVDSNDNPVERLLETINQHYDNLILKIKARLSGTYITPSSTPVRINEILSPTTTTQLIDELRHQIDELTVTMNELSELLVSSTGDIISSQPNTLTEQLVDNAVVQNELEKHQARFEHLFSNLDRLNRIKLTQGDVKIIKGKNAQQGSSIDKNLCLDLHEKLSLLNSHWSIMKQSNDLRQENLLLTQTCAGQFWLDYNELSVLLTQISAQLKQIHPCPTSFEHEQQQYDQLRTRFLSHQVKFQHLIQQQTPQLVALVSDNDQEAEEIKGCVHQLEQEWTRLDREFIQCQSEFKQAMIKSVEFKSKLENVSTWIDQASHQCVTNEDANKFERIRTIKEHLDKKYLDIINLKQDYTDNTTEHQLIEIDTKWNQLNEQIQEQKTLVYDLALRQNRVDDVTTDITQSLDACLLKLSALSTNTTDINSNDIKQIELLLAKFRILLNDIQLISYDLEQLKNSDFEDQNSLLSINKRWEELLARTNEQYEHLERRLEQIKLTNQLSDRISKELNVIDKQANESTINTNFSILIQCLKYLEEQIQTEFPDENCELKKHLIQVKQRLTLKHDKLRELKHSMNSFHRLLQKFLDLLGENERFLNTRKPVHRRFALYSALLNQMDEQKAFQKQVDTYKQQFHDLEKLVAHLKMITSKPDINQILNSFASVQTRWQRLLTRTNERTKELEKVFQETKKIVRPMVADIDRIKSEVNRQTSLCQCSNKYHVQQVAEGRYRFGGSQSLRLVRVLRSTVMVRVGGGWTALDEFLVRHDPCRVHKQRGPMKYHNPVFTDTQATNTVSQITYNPSLLHLQFASWAFAAKGRTNFELYPDSFVLPDGAAQSMTLFKPRFVTVRQTSNLLQPQPSSTTTTTKQSLSVTPIRPVKDKPRRPSPSSMSLIPPPNFSTNGDFSVSIDDLSTSSHHISSDLETKQSHIPIATTMYTPATSTLSRTSSRDSLFSENSSFSTQSVQPRRPSKLPLPVSRRKKSASTKTS</sequence>
<keyword evidence="3" id="KW-0677">Repeat</keyword>
<evidence type="ECO:0000256" key="1">
    <source>
        <dbReference type="ARBA" id="ARBA00004245"/>
    </source>
</evidence>
<evidence type="ECO:0000256" key="4">
    <source>
        <dbReference type="ARBA" id="ARBA00023203"/>
    </source>
</evidence>
<evidence type="ECO:0000256" key="2">
    <source>
        <dbReference type="ARBA" id="ARBA00022490"/>
    </source>
</evidence>
<comment type="caution">
    <text evidence="10">The sequence shown here is derived from an EMBL/GenBank/DDBJ whole genome shotgun (WGS) entry which is preliminary data.</text>
</comment>
<feature type="compositionally biased region" description="Basic residues" evidence="7">
    <location>
        <begin position="704"/>
        <end position="715"/>
    </location>
</feature>
<dbReference type="InterPro" id="IPR001611">
    <property type="entry name" value="Leu-rich_rpt"/>
</dbReference>
<accession>A0A814ESL6</accession>
<dbReference type="GO" id="GO:0003779">
    <property type="term" value="F:actin binding"/>
    <property type="evidence" value="ECO:0007669"/>
    <property type="project" value="UniProtKB-KW"/>
</dbReference>
<evidence type="ECO:0000313" key="10">
    <source>
        <dbReference type="EMBL" id="CAF0972062.1"/>
    </source>
</evidence>
<feature type="region of interest" description="Disordered" evidence="7">
    <location>
        <begin position="4633"/>
        <end position="4679"/>
    </location>
</feature>
<dbReference type="PROSITE" id="PS50021">
    <property type="entry name" value="CH"/>
    <property type="match status" value="2"/>
</dbReference>
<dbReference type="Proteomes" id="UP000663852">
    <property type="component" value="Unassembled WGS sequence"/>
</dbReference>
<dbReference type="Pfam" id="PF00307">
    <property type="entry name" value="CH"/>
    <property type="match status" value="2"/>
</dbReference>
<dbReference type="CDD" id="cd00176">
    <property type="entry name" value="SPEC"/>
    <property type="match status" value="1"/>
</dbReference>
<dbReference type="InterPro" id="IPR035915">
    <property type="entry name" value="Plakin_repeat_sf"/>
</dbReference>
<feature type="region of interest" description="Disordered" evidence="7">
    <location>
        <begin position="2033"/>
        <end position="2058"/>
    </location>
</feature>
<feature type="coiled-coil region" evidence="6">
    <location>
        <begin position="3013"/>
        <end position="3043"/>
    </location>
</feature>
<proteinExistence type="predicted"/>
<dbReference type="SUPFAM" id="SSF47576">
    <property type="entry name" value="Calponin-homology domain, CH-domain"/>
    <property type="match status" value="1"/>
</dbReference>
<feature type="compositionally biased region" description="Polar residues" evidence="7">
    <location>
        <begin position="4736"/>
        <end position="4746"/>
    </location>
</feature>
<dbReference type="InterPro" id="IPR001715">
    <property type="entry name" value="CH_dom"/>
</dbReference>
<evidence type="ECO:0000313" key="11">
    <source>
        <dbReference type="Proteomes" id="UP000663852"/>
    </source>
</evidence>
<dbReference type="SMART" id="SM00243">
    <property type="entry name" value="GAS2"/>
    <property type="match status" value="1"/>
</dbReference>
<dbReference type="GO" id="GO:0008017">
    <property type="term" value="F:microtubule binding"/>
    <property type="evidence" value="ECO:0007669"/>
    <property type="project" value="InterPro"/>
</dbReference>
<evidence type="ECO:0000256" key="3">
    <source>
        <dbReference type="ARBA" id="ARBA00022737"/>
    </source>
</evidence>
<feature type="coiled-coil region" evidence="6">
    <location>
        <begin position="3463"/>
        <end position="3490"/>
    </location>
</feature>
<feature type="region of interest" description="Disordered" evidence="7">
    <location>
        <begin position="2828"/>
        <end position="2972"/>
    </location>
</feature>
<feature type="domain" description="Calponin-homology (CH)" evidence="8">
    <location>
        <begin position="192"/>
        <end position="297"/>
    </location>
</feature>
<dbReference type="SMART" id="SM00150">
    <property type="entry name" value="SPEC"/>
    <property type="match status" value="4"/>
</dbReference>
<dbReference type="SUPFAM" id="SSF75399">
    <property type="entry name" value="Plakin repeat"/>
    <property type="match status" value="8"/>
</dbReference>
<dbReference type="Gene3D" id="3.90.1290.10">
    <property type="entry name" value="Plakin repeat"/>
    <property type="match status" value="7"/>
</dbReference>
<feature type="domain" description="GAR" evidence="9">
    <location>
        <begin position="4479"/>
        <end position="4551"/>
    </location>
</feature>
<reference evidence="10" key="1">
    <citation type="submission" date="2021-02" db="EMBL/GenBank/DDBJ databases">
        <authorList>
            <person name="Nowell W R."/>
        </authorList>
    </citation>
    <scope>NUCLEOTIDE SEQUENCE</scope>
</reference>
<dbReference type="Gene3D" id="1.10.418.10">
    <property type="entry name" value="Calponin-like domain"/>
    <property type="match status" value="2"/>
</dbReference>
<dbReference type="InterPro" id="IPR018159">
    <property type="entry name" value="Spectrin/alpha-actinin"/>
</dbReference>
<feature type="region of interest" description="Disordered" evidence="7">
    <location>
        <begin position="4721"/>
        <end position="4769"/>
    </location>
</feature>
<dbReference type="PROSITE" id="PS00019">
    <property type="entry name" value="ACTININ_1"/>
    <property type="match status" value="1"/>
</dbReference>
<feature type="domain" description="Calponin-homology (CH)" evidence="8">
    <location>
        <begin position="50"/>
        <end position="155"/>
    </location>
</feature>
<dbReference type="GO" id="GO:0005856">
    <property type="term" value="C:cytoskeleton"/>
    <property type="evidence" value="ECO:0007669"/>
    <property type="project" value="UniProtKB-SubCell"/>
</dbReference>
<gene>
    <name evidence="10" type="ORF">EDS130_LOCUS13422</name>
</gene>
<dbReference type="Pfam" id="PF02187">
    <property type="entry name" value="GAS2"/>
    <property type="match status" value="1"/>
</dbReference>
<dbReference type="InterPro" id="IPR001101">
    <property type="entry name" value="Plectin_repeat"/>
</dbReference>
<protein>
    <submittedName>
        <fullName evidence="10">Uncharacterized protein</fullName>
    </submittedName>
</protein>
<dbReference type="PANTHER" id="PTHR11915">
    <property type="entry name" value="SPECTRIN/FILAMIN RELATED CYTOSKELETAL PROTEIN"/>
    <property type="match status" value="1"/>
</dbReference>
<dbReference type="InterPro" id="IPR001589">
    <property type="entry name" value="Actinin_actin-bd_CS"/>
</dbReference>
<dbReference type="FunFam" id="1.10.418.10:FF:000048">
    <property type="entry name" value="Short stop, isoform B"/>
    <property type="match status" value="1"/>
</dbReference>
<feature type="coiled-coil region" evidence="6">
    <location>
        <begin position="4254"/>
        <end position="4281"/>
    </location>
</feature>
<keyword evidence="4" id="KW-0009">Actin-binding</keyword>
<organism evidence="10 11">
    <name type="scientific">Adineta ricciae</name>
    <name type="common">Rotifer</name>
    <dbReference type="NCBI Taxonomy" id="249248"/>
    <lineage>
        <taxon>Eukaryota</taxon>
        <taxon>Metazoa</taxon>
        <taxon>Spiralia</taxon>
        <taxon>Gnathifera</taxon>
        <taxon>Rotifera</taxon>
        <taxon>Eurotatoria</taxon>
        <taxon>Bdelloidea</taxon>
        <taxon>Adinetida</taxon>
        <taxon>Adinetidae</taxon>
        <taxon>Adineta</taxon>
    </lineage>
</organism>
<dbReference type="SMART" id="SM00250">
    <property type="entry name" value="PLEC"/>
    <property type="match status" value="16"/>
</dbReference>
<feature type="compositionally biased region" description="Low complexity" evidence="7">
    <location>
        <begin position="2930"/>
        <end position="2962"/>
    </location>
</feature>
<comment type="subcellular location">
    <subcellularLocation>
        <location evidence="1">Cytoplasm</location>
        <location evidence="1">Cytoskeleton</location>
    </subcellularLocation>
</comment>
<keyword evidence="6" id="KW-0175">Coiled coil</keyword>
<keyword evidence="5" id="KW-0206">Cytoskeleton</keyword>
<feature type="region of interest" description="Disordered" evidence="7">
    <location>
        <begin position="704"/>
        <end position="735"/>
    </location>
</feature>
<evidence type="ECO:0000259" key="9">
    <source>
        <dbReference type="PROSITE" id="PS51460"/>
    </source>
</evidence>
<feature type="compositionally biased region" description="Basic and acidic residues" evidence="7">
    <location>
        <begin position="2899"/>
        <end position="2913"/>
    </location>
</feature>
<dbReference type="SUPFAM" id="SSF143575">
    <property type="entry name" value="GAS2 domain-like"/>
    <property type="match status" value="1"/>
</dbReference>
<evidence type="ECO:0000259" key="8">
    <source>
        <dbReference type="PROSITE" id="PS50021"/>
    </source>
</evidence>
<feature type="compositionally biased region" description="Basic residues" evidence="7">
    <location>
        <begin position="4758"/>
        <end position="4769"/>
    </location>
</feature>
<feature type="compositionally biased region" description="Basic residues" evidence="7">
    <location>
        <begin position="2829"/>
        <end position="2838"/>
    </location>
</feature>
<dbReference type="SMART" id="SM00033">
    <property type="entry name" value="CH"/>
    <property type="match status" value="2"/>
</dbReference>
<name>A0A814ESL6_ADIRI</name>
<evidence type="ECO:0000256" key="6">
    <source>
        <dbReference type="SAM" id="Coils"/>
    </source>
</evidence>
<feature type="compositionally biased region" description="Low complexity" evidence="7">
    <location>
        <begin position="4721"/>
        <end position="4735"/>
    </location>
</feature>
<dbReference type="InterPro" id="IPR036534">
    <property type="entry name" value="GAR_dom_sf"/>
</dbReference>
<dbReference type="PROSITE" id="PS51460">
    <property type="entry name" value="GAR"/>
    <property type="match status" value="1"/>
</dbReference>
<dbReference type="EMBL" id="CAJNOJ010000053">
    <property type="protein sequence ID" value="CAF0972062.1"/>
    <property type="molecule type" value="Genomic_DNA"/>
</dbReference>
<feature type="compositionally biased region" description="Polar residues" evidence="7">
    <location>
        <begin position="2036"/>
        <end position="2051"/>
    </location>
</feature>
<feature type="coiled-coil region" evidence="6">
    <location>
        <begin position="840"/>
        <end position="908"/>
    </location>
</feature>
<feature type="compositionally biased region" description="Low complexity" evidence="7">
    <location>
        <begin position="4635"/>
        <end position="4655"/>
    </location>
</feature>
<evidence type="ECO:0000256" key="5">
    <source>
        <dbReference type="ARBA" id="ARBA00023212"/>
    </source>
</evidence>
<dbReference type="Gene3D" id="1.20.58.60">
    <property type="match status" value="4"/>
</dbReference>
<evidence type="ECO:0000256" key="7">
    <source>
        <dbReference type="SAM" id="MobiDB-lite"/>
    </source>
</evidence>
<feature type="region of interest" description="Disordered" evidence="7">
    <location>
        <begin position="1271"/>
        <end position="1316"/>
    </location>
</feature>
<dbReference type="OrthoDB" id="2250192at2759"/>